<evidence type="ECO:0000313" key="1">
    <source>
        <dbReference type="EMBL" id="KAI3685645.1"/>
    </source>
</evidence>
<protein>
    <submittedName>
        <fullName evidence="1">Uncharacterized protein</fullName>
    </submittedName>
</protein>
<accession>A0ACB8YNQ0</accession>
<evidence type="ECO:0000313" key="2">
    <source>
        <dbReference type="Proteomes" id="UP001055879"/>
    </source>
</evidence>
<dbReference type="Proteomes" id="UP001055879">
    <property type="component" value="Linkage Group LG12"/>
</dbReference>
<name>A0ACB8YNQ0_ARCLA</name>
<reference evidence="2" key="1">
    <citation type="journal article" date="2022" name="Mol. Ecol. Resour.">
        <title>The genomes of chicory, endive, great burdock and yacon provide insights into Asteraceae palaeo-polyploidization history and plant inulin production.</title>
        <authorList>
            <person name="Fan W."/>
            <person name="Wang S."/>
            <person name="Wang H."/>
            <person name="Wang A."/>
            <person name="Jiang F."/>
            <person name="Liu H."/>
            <person name="Zhao H."/>
            <person name="Xu D."/>
            <person name="Zhang Y."/>
        </authorList>
    </citation>
    <scope>NUCLEOTIDE SEQUENCE [LARGE SCALE GENOMIC DNA]</scope>
    <source>
        <strain evidence="2">cv. Niubang</strain>
    </source>
</reference>
<organism evidence="1 2">
    <name type="scientific">Arctium lappa</name>
    <name type="common">Greater burdock</name>
    <name type="synonym">Lappa major</name>
    <dbReference type="NCBI Taxonomy" id="4217"/>
    <lineage>
        <taxon>Eukaryota</taxon>
        <taxon>Viridiplantae</taxon>
        <taxon>Streptophyta</taxon>
        <taxon>Embryophyta</taxon>
        <taxon>Tracheophyta</taxon>
        <taxon>Spermatophyta</taxon>
        <taxon>Magnoliopsida</taxon>
        <taxon>eudicotyledons</taxon>
        <taxon>Gunneridae</taxon>
        <taxon>Pentapetalae</taxon>
        <taxon>asterids</taxon>
        <taxon>campanulids</taxon>
        <taxon>Asterales</taxon>
        <taxon>Asteraceae</taxon>
        <taxon>Carduoideae</taxon>
        <taxon>Cardueae</taxon>
        <taxon>Arctiinae</taxon>
        <taxon>Arctium</taxon>
    </lineage>
</organism>
<proteinExistence type="predicted"/>
<sequence length="117" mass="13508">MKRAPHKPKPEPSTNSSLVLLHMDLCGPMRTQSLGGKKYVLVIVDDYSRYTWVKFLRSKDETPKVLITFLKTIQVNLQKPVKLLRTDNDTKFKNKTVEEYLESVGITHQYSATRTPE</sequence>
<reference evidence="1 2" key="2">
    <citation type="journal article" date="2022" name="Mol. Ecol. Resour.">
        <title>The genomes of chicory, endive, great burdock and yacon provide insights into Asteraceae paleo-polyploidization history and plant inulin production.</title>
        <authorList>
            <person name="Fan W."/>
            <person name="Wang S."/>
            <person name="Wang H."/>
            <person name="Wang A."/>
            <person name="Jiang F."/>
            <person name="Liu H."/>
            <person name="Zhao H."/>
            <person name="Xu D."/>
            <person name="Zhang Y."/>
        </authorList>
    </citation>
    <scope>NUCLEOTIDE SEQUENCE [LARGE SCALE GENOMIC DNA]</scope>
    <source>
        <strain evidence="2">cv. Niubang</strain>
    </source>
</reference>
<dbReference type="EMBL" id="CM042058">
    <property type="protein sequence ID" value="KAI3685645.1"/>
    <property type="molecule type" value="Genomic_DNA"/>
</dbReference>
<gene>
    <name evidence="1" type="ORF">L6452_34899</name>
</gene>
<comment type="caution">
    <text evidence="1">The sequence shown here is derived from an EMBL/GenBank/DDBJ whole genome shotgun (WGS) entry which is preliminary data.</text>
</comment>
<keyword evidence="2" id="KW-1185">Reference proteome</keyword>